<evidence type="ECO:0000256" key="1">
    <source>
        <dbReference type="ARBA" id="ARBA00004123"/>
    </source>
</evidence>
<reference evidence="12 13" key="1">
    <citation type="journal article" date="2019" name="BMC Genomics">
        <title>Chromosome level assembly and comparative genome analysis confirm lager-brewing yeasts originated from a single hybridization.</title>
        <authorList>
            <person name="Salazar A.N."/>
            <person name="Gorter de Vries A.R."/>
            <person name="van den Broek M."/>
            <person name="Brouwers N."/>
            <person name="de la Torre Cortes P."/>
            <person name="Kuijpers N.G.A."/>
            <person name="Daran J.G."/>
            <person name="Abeel T."/>
        </authorList>
    </citation>
    <scope>NUCLEOTIDE SEQUENCE [LARGE SCALE GENOMIC DNA]</scope>
    <source>
        <strain evidence="12 13">CBS 1483</strain>
    </source>
</reference>
<dbReference type="InterPro" id="IPR013535">
    <property type="entry name" value="PUL_dom"/>
</dbReference>
<dbReference type="PANTHER" id="PTHR19849">
    <property type="entry name" value="PHOSPHOLIPASE A-2-ACTIVATING PROTEIN"/>
    <property type="match status" value="1"/>
</dbReference>
<feature type="repeat" description="WD" evidence="8">
    <location>
        <begin position="95"/>
        <end position="125"/>
    </location>
</feature>
<dbReference type="GO" id="GO:0010992">
    <property type="term" value="P:ubiquitin recycling"/>
    <property type="evidence" value="ECO:0007669"/>
    <property type="project" value="TreeGrafter"/>
</dbReference>
<name>A0A6C1ECB7_SACPS</name>
<keyword evidence="6" id="KW-0677">Repeat</keyword>
<evidence type="ECO:0000256" key="7">
    <source>
        <dbReference type="ARBA" id="ARBA00023242"/>
    </source>
</evidence>
<keyword evidence="7" id="KW-0539">Nucleus</keyword>
<protein>
    <submittedName>
        <fullName evidence="12">Protein required for ubiquitin-mediated protein degradation</fullName>
    </submittedName>
</protein>
<evidence type="ECO:0000259" key="10">
    <source>
        <dbReference type="PROSITE" id="PS51394"/>
    </source>
</evidence>
<evidence type="ECO:0000256" key="2">
    <source>
        <dbReference type="ARBA" id="ARBA00004496"/>
    </source>
</evidence>
<evidence type="ECO:0000256" key="4">
    <source>
        <dbReference type="ARBA" id="ARBA00022490"/>
    </source>
</evidence>
<dbReference type="SUPFAM" id="SSF50978">
    <property type="entry name" value="WD40 repeat-like"/>
    <property type="match status" value="1"/>
</dbReference>
<proteinExistence type="inferred from homology"/>
<dbReference type="Gene3D" id="2.130.10.10">
    <property type="entry name" value="YVTN repeat-like/Quinoprotein amine dehydrogenase"/>
    <property type="match status" value="1"/>
</dbReference>
<dbReference type="PANTHER" id="PTHR19849:SF0">
    <property type="entry name" value="PHOSPHOLIPASE A-2-ACTIVATING PROTEIN"/>
    <property type="match status" value="1"/>
</dbReference>
<evidence type="ECO:0000256" key="5">
    <source>
        <dbReference type="ARBA" id="ARBA00022574"/>
    </source>
</evidence>
<evidence type="ECO:0000259" key="11">
    <source>
        <dbReference type="PROSITE" id="PS51396"/>
    </source>
</evidence>
<dbReference type="SMART" id="SM00320">
    <property type="entry name" value="WD40"/>
    <property type="match status" value="6"/>
</dbReference>
<dbReference type="Pfam" id="PF09070">
    <property type="entry name" value="PFU"/>
    <property type="match status" value="1"/>
</dbReference>
<dbReference type="PROSITE" id="PS50082">
    <property type="entry name" value="WD_REPEATS_2"/>
    <property type="match status" value="3"/>
</dbReference>
<dbReference type="PROSITE" id="PS51396">
    <property type="entry name" value="PUL"/>
    <property type="match status" value="1"/>
</dbReference>
<evidence type="ECO:0000256" key="6">
    <source>
        <dbReference type="ARBA" id="ARBA00022737"/>
    </source>
</evidence>
<dbReference type="InterPro" id="IPR038122">
    <property type="entry name" value="PFU_sf"/>
</dbReference>
<evidence type="ECO:0000256" key="8">
    <source>
        <dbReference type="PROSITE-ProRule" id="PRU00221"/>
    </source>
</evidence>
<dbReference type="GO" id="GO:0005634">
    <property type="term" value="C:nucleus"/>
    <property type="evidence" value="ECO:0007669"/>
    <property type="project" value="UniProtKB-SubCell"/>
</dbReference>
<dbReference type="AlphaFoldDB" id="A0A6C1ECB7"/>
<comment type="subcellular location">
    <subcellularLocation>
        <location evidence="2">Cytoplasm</location>
    </subcellularLocation>
    <subcellularLocation>
        <location evidence="1">Nucleus</location>
    </subcellularLocation>
</comment>
<dbReference type="GO" id="GO:0005737">
    <property type="term" value="C:cytoplasm"/>
    <property type="evidence" value="ECO:0007669"/>
    <property type="project" value="UniProtKB-SubCell"/>
</dbReference>
<dbReference type="InterPro" id="IPR015943">
    <property type="entry name" value="WD40/YVTN_repeat-like_dom_sf"/>
</dbReference>
<feature type="domain" description="PUL" evidence="11">
    <location>
        <begin position="469"/>
        <end position="719"/>
    </location>
</feature>
<feature type="repeat" description="WD" evidence="8">
    <location>
        <begin position="216"/>
        <end position="256"/>
    </location>
</feature>
<dbReference type="OrthoDB" id="10265988at2759"/>
<dbReference type="InterPro" id="IPR001680">
    <property type="entry name" value="WD40_rpt"/>
</dbReference>
<accession>A0A6C1ECB7</accession>
<feature type="domain" description="PFU" evidence="10">
    <location>
        <begin position="352"/>
        <end position="449"/>
    </location>
</feature>
<dbReference type="Pfam" id="PF00400">
    <property type="entry name" value="WD40"/>
    <property type="match status" value="5"/>
</dbReference>
<dbReference type="InterPro" id="IPR015155">
    <property type="entry name" value="PFU"/>
</dbReference>
<gene>
    <name evidence="12" type="primary">DOA1_2</name>
    <name evidence="12" type="ORF">GRS66_008871</name>
</gene>
<dbReference type="Pfam" id="PF08324">
    <property type="entry name" value="PUL"/>
    <property type="match status" value="1"/>
</dbReference>
<evidence type="ECO:0000313" key="13">
    <source>
        <dbReference type="Proteomes" id="UP000501346"/>
    </source>
</evidence>
<dbReference type="InterPro" id="IPR016024">
    <property type="entry name" value="ARM-type_fold"/>
</dbReference>
<keyword evidence="4" id="KW-0963">Cytoplasm</keyword>
<dbReference type="PRINTS" id="PR00320">
    <property type="entry name" value="GPROTEINBRPT"/>
</dbReference>
<dbReference type="InterPro" id="IPR020472">
    <property type="entry name" value="WD40_PAC1"/>
</dbReference>
<feature type="repeat" description="WD" evidence="8">
    <location>
        <begin position="9"/>
        <end position="40"/>
    </location>
</feature>
<dbReference type="Proteomes" id="UP000501346">
    <property type="component" value="Chromosome SeXI"/>
</dbReference>
<dbReference type="GO" id="GO:0035091">
    <property type="term" value="F:phosphatidylinositol binding"/>
    <property type="evidence" value="ECO:0007669"/>
    <property type="project" value="InterPro"/>
</dbReference>
<dbReference type="InterPro" id="IPR036322">
    <property type="entry name" value="WD40_repeat_dom_sf"/>
</dbReference>
<evidence type="ECO:0000256" key="3">
    <source>
        <dbReference type="ARBA" id="ARBA00008495"/>
    </source>
</evidence>
<dbReference type="PROSITE" id="PS50179">
    <property type="entry name" value="VHS"/>
    <property type="match status" value="1"/>
</dbReference>
<dbReference type="CDD" id="cd00200">
    <property type="entry name" value="WD40"/>
    <property type="match status" value="1"/>
</dbReference>
<dbReference type="GO" id="GO:0043161">
    <property type="term" value="P:proteasome-mediated ubiquitin-dependent protein catabolic process"/>
    <property type="evidence" value="ECO:0007669"/>
    <property type="project" value="TreeGrafter"/>
</dbReference>
<dbReference type="GO" id="GO:0043130">
    <property type="term" value="F:ubiquitin binding"/>
    <property type="evidence" value="ECO:0007669"/>
    <property type="project" value="InterPro"/>
</dbReference>
<feature type="domain" description="VHS" evidence="9">
    <location>
        <begin position="517"/>
        <end position="647"/>
    </location>
</feature>
<dbReference type="FunFam" id="2.130.10.10:FF:000175">
    <property type="entry name" value="Phospholipase A-2-activating protein"/>
    <property type="match status" value="1"/>
</dbReference>
<comment type="similarity">
    <text evidence="3">Belongs to the WD repeat PLAP family.</text>
</comment>
<dbReference type="Gene3D" id="1.25.10.10">
    <property type="entry name" value="Leucine-rich Repeat Variant"/>
    <property type="match status" value="1"/>
</dbReference>
<keyword evidence="13" id="KW-1185">Reference proteome</keyword>
<dbReference type="Gene3D" id="3.10.20.870">
    <property type="entry name" value="PFU (PLAA family ubiquitin binding), C-terminal domain"/>
    <property type="match status" value="1"/>
</dbReference>
<sequence length="719" mass="79663">MVYQLSATLKGHSQDVRDVVAVDDSKVASASRDGTVRMWSKDDQWHSTVVYSGQGFLNSVCYDYEKQVLLFGGKDTMINGVPLFATLGEDPLYTLIGHEGNVCSLECQEGVVVSGSWDKTAKVWKDGSLVYNLQAHSASVWDAKVVSLTENKYLTASADKTIKLWQNGEVIKTFSGIHNDVVRHLALVDSGHFISCSNDGLIKLVEIRTGKVLKIFEGHESFVYCVKLLPNGDVVSCGEDRSVRIWSMENASLMQVITLPAVSVWSIDCMSNGDIVMGSSDNLVRIFSHDESRWASEEDIKELSKQVEESTISSETMQFDESKLSPFEILQSPGRKEGQVVVVKSPQGTIEAHQYSNSSWTKIGDVVGAGATGNDQKVEYEGKSYDYVFDVDIEDGKPPLKLPINANDNPYTAADNFLARYELPSSHRDLVVQFILKNTNGVSLDQGTGADDTPLAASSTSSTSTTTMKVFPVKEYLVMDNFNPDTIFNGIAKINASEKTFDDEILAQIGGALHDIDESWELLLSFANTIRSTWEIKTPAYDIVRLIVKKLPYSSDINDYIEEGLGNKNITLAMLTVRILVNCFKNENWGVKLLASEQVYKSIFETIDTEFSQASAKQSQNLAVAVATLIFNYSALVTRENSDLELLPIIADAMNTKYGPLEEYQESEEAAYRLSMAYGNLSTVEPTLRQFAKSVTWLANIRKSYGNVPRFKNLFDDLS</sequence>
<evidence type="ECO:0000259" key="9">
    <source>
        <dbReference type="PROSITE" id="PS50179"/>
    </source>
</evidence>
<dbReference type="PROSITE" id="PS51394">
    <property type="entry name" value="PFU"/>
    <property type="match status" value="1"/>
</dbReference>
<dbReference type="SUPFAM" id="SSF48371">
    <property type="entry name" value="ARM repeat"/>
    <property type="match status" value="1"/>
</dbReference>
<evidence type="ECO:0000313" key="12">
    <source>
        <dbReference type="EMBL" id="QID86254.1"/>
    </source>
</evidence>
<organism evidence="12 13">
    <name type="scientific">Saccharomyces pastorianus</name>
    <name type="common">Lager yeast</name>
    <name type="synonym">Saccharomyces cerevisiae x Saccharomyces eubayanus</name>
    <dbReference type="NCBI Taxonomy" id="27292"/>
    <lineage>
        <taxon>Eukaryota</taxon>
        <taxon>Fungi</taxon>
        <taxon>Dikarya</taxon>
        <taxon>Ascomycota</taxon>
        <taxon>Saccharomycotina</taxon>
        <taxon>Saccharomycetes</taxon>
        <taxon>Saccharomycetales</taxon>
        <taxon>Saccharomycetaceae</taxon>
        <taxon>Saccharomyces</taxon>
    </lineage>
</organism>
<dbReference type="InterPro" id="IPR011989">
    <property type="entry name" value="ARM-like"/>
</dbReference>
<dbReference type="InterPro" id="IPR002014">
    <property type="entry name" value="VHS_dom"/>
</dbReference>
<keyword evidence="5 8" id="KW-0853">WD repeat</keyword>
<dbReference type="EMBL" id="CP049008">
    <property type="protein sequence ID" value="QID86254.1"/>
    <property type="molecule type" value="Genomic_DNA"/>
</dbReference>
<dbReference type="PROSITE" id="PS50294">
    <property type="entry name" value="WD_REPEATS_REGION"/>
    <property type="match status" value="2"/>
</dbReference>